<dbReference type="OrthoDB" id="5399559at2759"/>
<reference evidence="4 5" key="1">
    <citation type="journal article" date="2013" name="BMC Genomics">
        <title>The genome and transcriptome of the pine saprophyte Ophiostoma piceae, and a comparison with the bark beetle-associated pine pathogen Grosmannia clavigera.</title>
        <authorList>
            <person name="Haridas S."/>
            <person name="Wang Y."/>
            <person name="Lim L."/>
            <person name="Massoumi Alamouti S."/>
            <person name="Jackman S."/>
            <person name="Docking R."/>
            <person name="Robertson G."/>
            <person name="Birol I."/>
            <person name="Bohlmann J."/>
            <person name="Breuil C."/>
        </authorList>
    </citation>
    <scope>NUCLEOTIDE SEQUENCE [LARGE SCALE GENOMIC DNA]</scope>
    <source>
        <strain evidence="4 5">UAMH 11346</strain>
    </source>
</reference>
<evidence type="ECO:0000313" key="4">
    <source>
        <dbReference type="EMBL" id="EPE05307.1"/>
    </source>
</evidence>
<feature type="domain" description="YAG7-like dimerisation" evidence="3">
    <location>
        <begin position="179"/>
        <end position="262"/>
    </location>
</feature>
<sequence>MAASSIQNPAAATEPKVAKKKKAKVARTESPAPSASAAAPSEKAVSVAPQDANGDDSNEPAYLRELSKNIRNVNKKLTNASKTDSLIAENKDKSLEELVSLKIINPDQKAQHLKKPALAAQLAQLEEQYNQFKKLDADYRQRIAHDKAEVTKTLTEKLEKDKAEAVSAATAAATAEGEQKLHDSLLALSQFLRLAATRRADDQNAQLDENLALEGVLLQVYAGDETGVATMLKLVNGADEAAKSVTNESLQTTFAQVKAAAAAAAPSNSVEEVAEETAPEAAKVESDPTVANASLTEIEAGDDTPLANGESTEAEAAHTNGITNSGVADDAANAAGENQWDTNGNKDLSMSQEWVEVPRDPTETDTGLTATPAAPANTQSGHSHFPWATVVVAIITLNTSHQG</sequence>
<feature type="region of interest" description="Disordered" evidence="2">
    <location>
        <begin position="1"/>
        <end position="61"/>
    </location>
</feature>
<keyword evidence="5" id="KW-1185">Reference proteome</keyword>
<dbReference type="Pfam" id="PF26434">
    <property type="entry name" value="YAG7_C"/>
    <property type="match status" value="1"/>
</dbReference>
<feature type="region of interest" description="Disordered" evidence="2">
    <location>
        <begin position="358"/>
        <end position="382"/>
    </location>
</feature>
<proteinExistence type="predicted"/>
<dbReference type="AlphaFoldDB" id="S3BXP4"/>
<organism evidence="4 5">
    <name type="scientific">Ophiostoma piceae (strain UAMH 11346)</name>
    <name type="common">Sap stain fungus</name>
    <dbReference type="NCBI Taxonomy" id="1262450"/>
    <lineage>
        <taxon>Eukaryota</taxon>
        <taxon>Fungi</taxon>
        <taxon>Dikarya</taxon>
        <taxon>Ascomycota</taxon>
        <taxon>Pezizomycotina</taxon>
        <taxon>Sordariomycetes</taxon>
        <taxon>Sordariomycetidae</taxon>
        <taxon>Ophiostomatales</taxon>
        <taxon>Ophiostomataceae</taxon>
        <taxon>Ophiostoma</taxon>
    </lineage>
</organism>
<feature type="compositionally biased region" description="Low complexity" evidence="2">
    <location>
        <begin position="28"/>
        <end position="49"/>
    </location>
</feature>
<dbReference type="eggNOG" id="ENOG502S59W">
    <property type="taxonomic scope" value="Eukaryota"/>
</dbReference>
<protein>
    <recommendedName>
        <fullName evidence="3">YAG7-like dimerisation domain-containing protein</fullName>
    </recommendedName>
</protein>
<name>S3BXP4_OPHP1</name>
<dbReference type="STRING" id="1262450.S3BXP4"/>
<dbReference type="Proteomes" id="UP000016923">
    <property type="component" value="Unassembled WGS sequence"/>
</dbReference>
<accession>S3BXP4</accession>
<gene>
    <name evidence="4" type="ORF">F503_03912</name>
</gene>
<dbReference type="OMA" id="SIQYSAI"/>
<dbReference type="VEuPathDB" id="FungiDB:F503_03912"/>
<evidence type="ECO:0000256" key="1">
    <source>
        <dbReference type="SAM" id="Coils"/>
    </source>
</evidence>
<evidence type="ECO:0000256" key="2">
    <source>
        <dbReference type="SAM" id="MobiDB-lite"/>
    </source>
</evidence>
<dbReference type="InterPro" id="IPR058602">
    <property type="entry name" value="YAG7_dimerisation_dom"/>
</dbReference>
<dbReference type="EMBL" id="KE148157">
    <property type="protein sequence ID" value="EPE05307.1"/>
    <property type="molecule type" value="Genomic_DNA"/>
</dbReference>
<dbReference type="HOGENOM" id="CLU_031644_0_0_1"/>
<feature type="coiled-coil region" evidence="1">
    <location>
        <begin position="115"/>
        <end position="142"/>
    </location>
</feature>
<evidence type="ECO:0000259" key="3">
    <source>
        <dbReference type="Pfam" id="PF26434"/>
    </source>
</evidence>
<keyword evidence="1" id="KW-0175">Coiled coil</keyword>
<evidence type="ECO:0000313" key="5">
    <source>
        <dbReference type="Proteomes" id="UP000016923"/>
    </source>
</evidence>